<reference evidence="2" key="1">
    <citation type="journal article" date="2011" name="Genome Res.">
        <title>Phylogeny-wide analysis of social amoeba genomes highlights ancient origins for complex intercellular communication.</title>
        <authorList>
            <person name="Heidel A.J."/>
            <person name="Lawal H.M."/>
            <person name="Felder M."/>
            <person name="Schilde C."/>
            <person name="Helps N.R."/>
            <person name="Tunggal B."/>
            <person name="Rivero F."/>
            <person name="John U."/>
            <person name="Schleicher M."/>
            <person name="Eichinger L."/>
            <person name="Platzer M."/>
            <person name="Noegel A.A."/>
            <person name="Schaap P."/>
            <person name="Gloeckner G."/>
        </authorList>
    </citation>
    <scope>NUCLEOTIDE SEQUENCE [LARGE SCALE GENOMIC DNA]</scope>
    <source>
        <strain evidence="2">SH3</strain>
    </source>
</reference>
<keyword evidence="2" id="KW-1185">Reference proteome</keyword>
<evidence type="ECO:0000313" key="1">
    <source>
        <dbReference type="EMBL" id="EGG14408.1"/>
    </source>
</evidence>
<accession>F4QCI0</accession>
<dbReference type="GeneID" id="14865427"/>
<organism evidence="1 2">
    <name type="scientific">Cavenderia fasciculata</name>
    <name type="common">Slime mold</name>
    <name type="synonym">Dictyostelium fasciculatum</name>
    <dbReference type="NCBI Taxonomy" id="261658"/>
    <lineage>
        <taxon>Eukaryota</taxon>
        <taxon>Amoebozoa</taxon>
        <taxon>Evosea</taxon>
        <taxon>Eumycetozoa</taxon>
        <taxon>Dictyostelia</taxon>
        <taxon>Acytosteliales</taxon>
        <taxon>Cavenderiaceae</taxon>
        <taxon>Cavenderia</taxon>
    </lineage>
</organism>
<proteinExistence type="predicted"/>
<dbReference type="KEGG" id="dfa:DFA_12180"/>
<dbReference type="AlphaFoldDB" id="F4QCI0"/>
<dbReference type="Proteomes" id="UP000007797">
    <property type="component" value="Unassembled WGS sequence"/>
</dbReference>
<dbReference type="EMBL" id="GL883029">
    <property type="protein sequence ID" value="EGG14408.1"/>
    <property type="molecule type" value="Genomic_DNA"/>
</dbReference>
<gene>
    <name evidence="1" type="ORF">DFA_12180</name>
</gene>
<protein>
    <submittedName>
        <fullName evidence="1">Uncharacterized protein</fullName>
    </submittedName>
</protein>
<sequence>MMVNNIRVGSVFVPAIRESGDERVGGASVIRFLIISRYLMNSDE</sequence>
<name>F4QCI0_CACFS</name>
<dbReference type="RefSeq" id="XP_004353817.1">
    <property type="nucleotide sequence ID" value="XM_004353765.1"/>
</dbReference>
<evidence type="ECO:0000313" key="2">
    <source>
        <dbReference type="Proteomes" id="UP000007797"/>
    </source>
</evidence>